<dbReference type="EMBL" id="JAPQKH010000001">
    <property type="protein sequence ID" value="KAJ5116679.1"/>
    <property type="molecule type" value="Genomic_DNA"/>
</dbReference>
<dbReference type="Proteomes" id="UP001149165">
    <property type="component" value="Unassembled WGS sequence"/>
</dbReference>
<protein>
    <submittedName>
        <fullName evidence="1">Uncharacterized protein</fullName>
    </submittedName>
</protein>
<evidence type="ECO:0000313" key="1">
    <source>
        <dbReference type="EMBL" id="KAJ5116679.1"/>
    </source>
</evidence>
<keyword evidence="2" id="KW-1185">Reference proteome</keyword>
<proteinExistence type="predicted"/>
<evidence type="ECO:0000313" key="2">
    <source>
        <dbReference type="Proteomes" id="UP001149165"/>
    </source>
</evidence>
<gene>
    <name evidence="1" type="ORF">N7456_001027</name>
</gene>
<name>A0A9W9GD94_9EURO</name>
<dbReference type="AlphaFoldDB" id="A0A9W9GD94"/>
<dbReference type="PANTHER" id="PTHR38797">
    <property type="entry name" value="NUCLEAR PORE COMPLEX PROTEIN NUP85-RELATED"/>
    <property type="match status" value="1"/>
</dbReference>
<organism evidence="1 2">
    <name type="scientific">Penicillium angulare</name>
    <dbReference type="NCBI Taxonomy" id="116970"/>
    <lineage>
        <taxon>Eukaryota</taxon>
        <taxon>Fungi</taxon>
        <taxon>Dikarya</taxon>
        <taxon>Ascomycota</taxon>
        <taxon>Pezizomycotina</taxon>
        <taxon>Eurotiomycetes</taxon>
        <taxon>Eurotiomycetidae</taxon>
        <taxon>Eurotiales</taxon>
        <taxon>Aspergillaceae</taxon>
        <taxon>Penicillium</taxon>
    </lineage>
</organism>
<reference evidence="1" key="2">
    <citation type="journal article" date="2023" name="IMA Fungus">
        <title>Comparative genomic study of the Penicillium genus elucidates a diverse pangenome and 15 lateral gene transfer events.</title>
        <authorList>
            <person name="Petersen C."/>
            <person name="Sorensen T."/>
            <person name="Nielsen M.R."/>
            <person name="Sondergaard T.E."/>
            <person name="Sorensen J.L."/>
            <person name="Fitzpatrick D.A."/>
            <person name="Frisvad J.C."/>
            <person name="Nielsen K.L."/>
        </authorList>
    </citation>
    <scope>NUCLEOTIDE SEQUENCE</scope>
    <source>
        <strain evidence="1">IBT 30069</strain>
    </source>
</reference>
<comment type="caution">
    <text evidence="1">The sequence shown here is derived from an EMBL/GenBank/DDBJ whole genome shotgun (WGS) entry which is preliminary data.</text>
</comment>
<dbReference type="InterPro" id="IPR053204">
    <property type="entry name" value="Oxopyrrolidines_Biosynth-assoc"/>
</dbReference>
<accession>A0A9W9GD94</accession>
<dbReference type="PANTHER" id="PTHR38797:SF6">
    <property type="match status" value="1"/>
</dbReference>
<reference evidence="1" key="1">
    <citation type="submission" date="2022-11" db="EMBL/GenBank/DDBJ databases">
        <authorList>
            <person name="Petersen C."/>
        </authorList>
    </citation>
    <scope>NUCLEOTIDE SEQUENCE</scope>
    <source>
        <strain evidence="1">IBT 30069</strain>
    </source>
</reference>
<sequence>MKVDTFVQELESSVEFKLLDKVVKGEVSVEDACHEVVRMTFSIFAAAGKGHDWFGVGNSDYRISLSTLEFAERLEPSKQTKLVEFMLHLNKQAAIDPSTNILLRSQGSAFWADMPSFGYTELETWEHFGGDYHNGNLPNLQFQLQKMLICIDPCDPKMNADQRDRWTKLNAFDAQLTQAADVIYPPPEVYRYPKEGIKFPIHPLDKSLRAMQVMQMTLESDHAVGSLVDTAAMEATCLWFIYAADQLWANSVKDYTYPRSYSTGPGGKLWGVCRNKHWSGFTRDRWEVWEEVLEDASGTWGDERMMNMINEALESMRRAVRNKVKRL</sequence>
<dbReference type="OrthoDB" id="3350591at2759"/>
<dbReference type="Pfam" id="PF12311">
    <property type="entry name" value="DUF3632"/>
    <property type="match status" value="1"/>
</dbReference>
<dbReference type="InterPro" id="IPR022085">
    <property type="entry name" value="OpdG"/>
</dbReference>